<evidence type="ECO:0000313" key="3">
    <source>
        <dbReference type="Proteomes" id="UP001608902"/>
    </source>
</evidence>
<evidence type="ECO:0000313" key="2">
    <source>
        <dbReference type="EMBL" id="MFH4984452.1"/>
    </source>
</evidence>
<dbReference type="Proteomes" id="UP001608902">
    <property type="component" value="Unassembled WGS sequence"/>
</dbReference>
<feature type="compositionally biased region" description="Basic residues" evidence="1">
    <location>
        <begin position="1"/>
        <end position="11"/>
    </location>
</feature>
<organism evidence="2 3">
    <name type="scientific">Gnathostoma spinigerum</name>
    <dbReference type="NCBI Taxonomy" id="75299"/>
    <lineage>
        <taxon>Eukaryota</taxon>
        <taxon>Metazoa</taxon>
        <taxon>Ecdysozoa</taxon>
        <taxon>Nematoda</taxon>
        <taxon>Chromadorea</taxon>
        <taxon>Rhabditida</taxon>
        <taxon>Spirurina</taxon>
        <taxon>Gnathostomatomorpha</taxon>
        <taxon>Gnathostomatoidea</taxon>
        <taxon>Gnathostomatidae</taxon>
        <taxon>Gnathostoma</taxon>
    </lineage>
</organism>
<proteinExistence type="predicted"/>
<gene>
    <name evidence="2" type="ORF">AB6A40_011161</name>
</gene>
<name>A0ABD6F3P1_9BILA</name>
<keyword evidence="3" id="KW-1185">Reference proteome</keyword>
<evidence type="ECO:0000256" key="1">
    <source>
        <dbReference type="SAM" id="MobiDB-lite"/>
    </source>
</evidence>
<comment type="caution">
    <text evidence="2">The sequence shown here is derived from an EMBL/GenBank/DDBJ whole genome shotgun (WGS) entry which is preliminary data.</text>
</comment>
<dbReference type="AlphaFoldDB" id="A0ABD6F3P1"/>
<feature type="compositionally biased region" description="Polar residues" evidence="1">
    <location>
        <begin position="21"/>
        <end position="52"/>
    </location>
</feature>
<dbReference type="EMBL" id="JBGFUD010017712">
    <property type="protein sequence ID" value="MFH4984452.1"/>
    <property type="molecule type" value="Genomic_DNA"/>
</dbReference>
<reference evidence="2 3" key="1">
    <citation type="submission" date="2024-08" db="EMBL/GenBank/DDBJ databases">
        <title>Gnathostoma spinigerum genome.</title>
        <authorList>
            <person name="Gonzalez-Bertolin B."/>
            <person name="Monzon S."/>
            <person name="Zaballos A."/>
            <person name="Jimenez P."/>
            <person name="Dekumyoy P."/>
            <person name="Varona S."/>
            <person name="Cuesta I."/>
            <person name="Sumanam S."/>
            <person name="Adisakwattana P."/>
            <person name="Gasser R.B."/>
            <person name="Hernandez-Gonzalez A."/>
            <person name="Young N.D."/>
            <person name="Perteguer M.J."/>
        </authorList>
    </citation>
    <scope>NUCLEOTIDE SEQUENCE [LARGE SCALE GENOMIC DNA]</scope>
    <source>
        <strain evidence="2">AL3</strain>
        <tissue evidence="2">Liver</tissue>
    </source>
</reference>
<feature type="region of interest" description="Disordered" evidence="1">
    <location>
        <begin position="1"/>
        <end position="68"/>
    </location>
</feature>
<sequence>MENHEKRRRQQTQKAERLTNRIPSSVCQTTFVKTESRTQFPTRNGPATSTPFVSVSSAKSRSKVTKIP</sequence>
<accession>A0ABD6F3P1</accession>
<protein>
    <submittedName>
        <fullName evidence="2">Uncharacterized protein</fullName>
    </submittedName>
</protein>